<dbReference type="Proteomes" id="UP000017861">
    <property type="component" value="Unassembled WGS sequence"/>
</dbReference>
<proteinExistence type="predicted"/>
<protein>
    <submittedName>
        <fullName evidence="2">Uncharacterized protein</fullName>
    </submittedName>
</protein>
<sequence length="80" mass="9258">MHRGHPRRHRNQHQRHTHSRNGPAPHTVPAARSCTHRRLHPPTQTRISRAVALCRTRTVDHSSCPTNPFLQMANPVTRLR</sequence>
<accession>V5AUL0</accession>
<reference evidence="2 3" key="1">
    <citation type="journal article" date="2014" name="Genome Announc.">
        <title>Trypanosoma cruzi Clone Dm28c Draft Genome Sequence.</title>
        <authorList>
            <person name="Grisard E.C."/>
            <person name="Teixeira S.M."/>
            <person name="de Almeida L.G."/>
            <person name="Stoco P.H."/>
            <person name="Gerber A.L."/>
            <person name="Talavera-Lopez C."/>
            <person name="Lima O.C."/>
            <person name="Andersson B."/>
            <person name="de Vasconcelos A.T."/>
        </authorList>
    </citation>
    <scope>NUCLEOTIDE SEQUENCE [LARGE SCALE GENOMIC DNA]</scope>
    <source>
        <strain evidence="2 3">Dm28c</strain>
    </source>
</reference>
<evidence type="ECO:0000256" key="1">
    <source>
        <dbReference type="SAM" id="MobiDB-lite"/>
    </source>
</evidence>
<dbReference type="EMBL" id="AYLP01000664">
    <property type="protein sequence ID" value="ESS55803.1"/>
    <property type="molecule type" value="Genomic_DNA"/>
</dbReference>
<feature type="region of interest" description="Disordered" evidence="1">
    <location>
        <begin position="60"/>
        <end position="80"/>
    </location>
</feature>
<dbReference type="AlphaFoldDB" id="V5AUL0"/>
<evidence type="ECO:0000313" key="3">
    <source>
        <dbReference type="Proteomes" id="UP000017861"/>
    </source>
</evidence>
<name>V5AUL0_TRYCR</name>
<comment type="caution">
    <text evidence="2">The sequence shown here is derived from an EMBL/GenBank/DDBJ whole genome shotgun (WGS) entry which is preliminary data.</text>
</comment>
<feature type="region of interest" description="Disordered" evidence="1">
    <location>
        <begin position="1"/>
        <end position="48"/>
    </location>
</feature>
<gene>
    <name evidence="2" type="ORF">TCDM_12707</name>
</gene>
<organism evidence="2 3">
    <name type="scientific">Trypanosoma cruzi Dm28c</name>
    <dbReference type="NCBI Taxonomy" id="1416333"/>
    <lineage>
        <taxon>Eukaryota</taxon>
        <taxon>Discoba</taxon>
        <taxon>Euglenozoa</taxon>
        <taxon>Kinetoplastea</taxon>
        <taxon>Metakinetoplastina</taxon>
        <taxon>Trypanosomatida</taxon>
        <taxon>Trypanosomatidae</taxon>
        <taxon>Trypanosoma</taxon>
        <taxon>Schizotrypanum</taxon>
    </lineage>
</organism>
<dbReference type="VEuPathDB" id="TriTrypDB:TCDM_12707"/>
<feature type="compositionally biased region" description="Basic residues" evidence="1">
    <location>
        <begin position="1"/>
        <end position="19"/>
    </location>
</feature>
<evidence type="ECO:0000313" key="2">
    <source>
        <dbReference type="EMBL" id="ESS55803.1"/>
    </source>
</evidence>